<feature type="transmembrane region" description="Helical" evidence="6">
    <location>
        <begin position="462"/>
        <end position="484"/>
    </location>
</feature>
<keyword evidence="8" id="KW-1185">Reference proteome</keyword>
<dbReference type="GO" id="GO:0016567">
    <property type="term" value="P:protein ubiquitination"/>
    <property type="evidence" value="ECO:0007669"/>
    <property type="project" value="TreeGrafter"/>
</dbReference>
<dbReference type="GO" id="GO:0031464">
    <property type="term" value="C:Cul4A-RING E3 ubiquitin ligase complex"/>
    <property type="evidence" value="ECO:0007669"/>
    <property type="project" value="TreeGrafter"/>
</dbReference>
<protein>
    <recommendedName>
        <fullName evidence="9">Sulfite exporter TauE/SafE family protein</fullName>
    </recommendedName>
</protein>
<keyword evidence="5 6" id="KW-0472">Membrane</keyword>
<feature type="transmembrane region" description="Helical" evidence="6">
    <location>
        <begin position="96"/>
        <end position="123"/>
    </location>
</feature>
<dbReference type="Pfam" id="PF01925">
    <property type="entry name" value="TauE"/>
    <property type="match status" value="2"/>
</dbReference>
<comment type="similarity">
    <text evidence="2">Belongs to the 4-toluene sulfonate uptake permease (TSUP) (TC 2.A.102) family.</text>
</comment>
<feature type="transmembrane region" description="Helical" evidence="6">
    <location>
        <begin position="135"/>
        <end position="153"/>
    </location>
</feature>
<dbReference type="OMA" id="DIWNDFI"/>
<evidence type="ECO:0000256" key="3">
    <source>
        <dbReference type="ARBA" id="ARBA00022692"/>
    </source>
</evidence>
<dbReference type="Proteomes" id="UP000655225">
    <property type="component" value="Unassembled WGS sequence"/>
</dbReference>
<evidence type="ECO:0000256" key="2">
    <source>
        <dbReference type="ARBA" id="ARBA00009142"/>
    </source>
</evidence>
<dbReference type="InterPro" id="IPR002781">
    <property type="entry name" value="TM_pro_TauE-like"/>
</dbReference>
<evidence type="ECO:0008006" key="9">
    <source>
        <dbReference type="Google" id="ProtNLM"/>
    </source>
</evidence>
<keyword evidence="4 6" id="KW-1133">Transmembrane helix</keyword>
<comment type="caution">
    <text evidence="7">The sequence shown here is derived from an EMBL/GenBank/DDBJ whole genome shotgun (WGS) entry which is preliminary data.</text>
</comment>
<dbReference type="PANTHER" id="PTHR14255:SF3">
    <property type="entry name" value="SULFITE EXPORTER TAUE_SAFE FAMILY PROTEIN 5-RELATED"/>
    <property type="match status" value="1"/>
</dbReference>
<dbReference type="GO" id="GO:0016020">
    <property type="term" value="C:membrane"/>
    <property type="evidence" value="ECO:0007669"/>
    <property type="project" value="UniProtKB-SubCell"/>
</dbReference>
<evidence type="ECO:0000313" key="8">
    <source>
        <dbReference type="Proteomes" id="UP000655225"/>
    </source>
</evidence>
<feature type="transmembrane region" description="Helical" evidence="6">
    <location>
        <begin position="302"/>
        <end position="323"/>
    </location>
</feature>
<evidence type="ECO:0000256" key="4">
    <source>
        <dbReference type="ARBA" id="ARBA00022989"/>
    </source>
</evidence>
<evidence type="ECO:0000256" key="5">
    <source>
        <dbReference type="ARBA" id="ARBA00023136"/>
    </source>
</evidence>
<feature type="transmembrane region" description="Helical" evidence="6">
    <location>
        <begin position="364"/>
        <end position="388"/>
    </location>
</feature>
<dbReference type="OrthoDB" id="434519at2759"/>
<feature type="transmembrane region" description="Helical" evidence="6">
    <location>
        <begin position="429"/>
        <end position="450"/>
    </location>
</feature>
<dbReference type="EMBL" id="JABCRI010000017">
    <property type="protein sequence ID" value="KAF8391465.1"/>
    <property type="molecule type" value="Genomic_DNA"/>
</dbReference>
<keyword evidence="3 6" id="KW-0812">Transmembrane</keyword>
<evidence type="ECO:0000256" key="1">
    <source>
        <dbReference type="ARBA" id="ARBA00004141"/>
    </source>
</evidence>
<reference evidence="7 8" key="1">
    <citation type="submission" date="2020-04" db="EMBL/GenBank/DDBJ databases">
        <title>Plant Genome Project.</title>
        <authorList>
            <person name="Zhang R.-G."/>
        </authorList>
    </citation>
    <scope>NUCLEOTIDE SEQUENCE [LARGE SCALE GENOMIC DNA]</scope>
    <source>
        <strain evidence="7">YNK0</strain>
        <tissue evidence="7">Leaf</tissue>
    </source>
</reference>
<evidence type="ECO:0000256" key="6">
    <source>
        <dbReference type="SAM" id="Phobius"/>
    </source>
</evidence>
<name>A0A834YPD3_TETSI</name>
<organism evidence="7 8">
    <name type="scientific">Tetracentron sinense</name>
    <name type="common">Spur-leaf</name>
    <dbReference type="NCBI Taxonomy" id="13715"/>
    <lineage>
        <taxon>Eukaryota</taxon>
        <taxon>Viridiplantae</taxon>
        <taxon>Streptophyta</taxon>
        <taxon>Embryophyta</taxon>
        <taxon>Tracheophyta</taxon>
        <taxon>Spermatophyta</taxon>
        <taxon>Magnoliopsida</taxon>
        <taxon>Trochodendrales</taxon>
        <taxon>Trochodendraceae</taxon>
        <taxon>Tetracentron</taxon>
    </lineage>
</organism>
<evidence type="ECO:0000313" key="7">
    <source>
        <dbReference type="EMBL" id="KAF8391465.1"/>
    </source>
</evidence>
<dbReference type="PANTHER" id="PTHR14255">
    <property type="entry name" value="CEREBLON"/>
    <property type="match status" value="1"/>
</dbReference>
<gene>
    <name evidence="7" type="ORF">HHK36_023770</name>
</gene>
<feature type="transmembrane region" description="Helical" evidence="6">
    <location>
        <begin position="271"/>
        <end position="290"/>
    </location>
</feature>
<sequence>MCHHARTLYLEAQIQEIKHRISTPKPPKQMKFNSFLKWVFLPLTISSIFNHSHATLTQPISQPLFNMTQFINQISQWRKQMIESQEIKLSLEIHTIMAGVLCFVAASISSAGGVGGGGLFVPILNIVAGLDLKTASSFSAFMVTGGSLANVIYNLSIKNPKFGGKTLIDYDISLLSEPCMLLGVSVGVICNFVFPEWLITILFAVFLGFSTFKTCKTGLLYWKSESEEVRTTGFGNLENGLVRNENYHGGEKSMKDPLLGEIRKGSLGIPWNKLGVLVIVWFSFFLLHVLRGDQDHEQPCGVGHWVISLLQIPLAIAFTAWILHQRESSQDQAFYQQIKYIFKTPKFFMKEIGSQTRSGSLSKLAFPMMAILAGVLGGVFGIGGGMLINPFLLQTGIPPEVTAATCSFMVLFSSSMSATQYLLLRMEHIYDAVIFTVGCFFASLLGLMVIQRVIVKHDRASLIVFSVGIVMTLSTVLITSFGALDVWSDYTRGNYMGFRLPC</sequence>
<accession>A0A834YPD3</accession>
<dbReference type="AlphaFoldDB" id="A0A834YPD3"/>
<proteinExistence type="inferred from homology"/>
<comment type="subcellular location">
    <subcellularLocation>
        <location evidence="1">Membrane</location>
        <topology evidence="1">Multi-pass membrane protein</topology>
    </subcellularLocation>
</comment>